<dbReference type="EMBL" id="KQ977279">
    <property type="protein sequence ID" value="KYN04225.1"/>
    <property type="molecule type" value="Genomic_DNA"/>
</dbReference>
<keyword evidence="1" id="KW-0812">Transmembrane</keyword>
<accession>A0A195CU91</accession>
<sequence length="144" mass="15853">MYYKNRLAIKWTSDRDVPALRVNETSENSSSENIREYLNTLRRSIAPLSVDLTSSRSLRKVTPESLDSHAGCHSVLRSVDRKAAGASETATVRGFVFLFLLFLSLVVPITAPPIVALPDRAHRESAKYELTAARVSTACTPACC</sequence>
<feature type="transmembrane region" description="Helical" evidence="1">
    <location>
        <begin position="95"/>
        <end position="117"/>
    </location>
</feature>
<gene>
    <name evidence="2" type="ORF">ALC62_04991</name>
</gene>
<name>A0A195CU91_9HYME</name>
<keyword evidence="1" id="KW-1133">Transmembrane helix</keyword>
<organism evidence="2 3">
    <name type="scientific">Cyphomyrmex costatus</name>
    <dbReference type="NCBI Taxonomy" id="456900"/>
    <lineage>
        <taxon>Eukaryota</taxon>
        <taxon>Metazoa</taxon>
        <taxon>Ecdysozoa</taxon>
        <taxon>Arthropoda</taxon>
        <taxon>Hexapoda</taxon>
        <taxon>Insecta</taxon>
        <taxon>Pterygota</taxon>
        <taxon>Neoptera</taxon>
        <taxon>Endopterygota</taxon>
        <taxon>Hymenoptera</taxon>
        <taxon>Apocrita</taxon>
        <taxon>Aculeata</taxon>
        <taxon>Formicoidea</taxon>
        <taxon>Formicidae</taxon>
        <taxon>Myrmicinae</taxon>
        <taxon>Cyphomyrmex</taxon>
    </lineage>
</organism>
<evidence type="ECO:0000313" key="3">
    <source>
        <dbReference type="Proteomes" id="UP000078542"/>
    </source>
</evidence>
<dbReference type="Proteomes" id="UP000078542">
    <property type="component" value="Unassembled WGS sequence"/>
</dbReference>
<reference evidence="2 3" key="1">
    <citation type="submission" date="2016-03" db="EMBL/GenBank/DDBJ databases">
        <title>Cyphomyrmex costatus WGS genome.</title>
        <authorList>
            <person name="Nygaard S."/>
            <person name="Hu H."/>
            <person name="Boomsma J."/>
            <person name="Zhang G."/>
        </authorList>
    </citation>
    <scope>NUCLEOTIDE SEQUENCE [LARGE SCALE GENOMIC DNA]</scope>
    <source>
        <strain evidence="2">MS0001</strain>
        <tissue evidence="2">Whole body</tissue>
    </source>
</reference>
<keyword evidence="3" id="KW-1185">Reference proteome</keyword>
<protein>
    <submittedName>
        <fullName evidence="2">Uncharacterized protein</fullName>
    </submittedName>
</protein>
<evidence type="ECO:0000256" key="1">
    <source>
        <dbReference type="SAM" id="Phobius"/>
    </source>
</evidence>
<proteinExistence type="predicted"/>
<evidence type="ECO:0000313" key="2">
    <source>
        <dbReference type="EMBL" id="KYN04225.1"/>
    </source>
</evidence>
<keyword evidence="1" id="KW-0472">Membrane</keyword>
<dbReference type="AlphaFoldDB" id="A0A195CU91"/>